<reference evidence="6 7" key="1">
    <citation type="submission" date="2018-08" db="EMBL/GenBank/DDBJ databases">
        <title>Murine metabolic-syndrome-specific gut microbial biobank.</title>
        <authorList>
            <person name="Liu C."/>
        </authorList>
    </citation>
    <scope>NUCLEOTIDE SEQUENCE [LARGE SCALE GENOMIC DNA]</scope>
    <source>
        <strain evidence="6 7">28</strain>
    </source>
</reference>
<evidence type="ECO:0000313" key="7">
    <source>
        <dbReference type="Proteomes" id="UP000446866"/>
    </source>
</evidence>
<dbReference type="PROSITE" id="PS50860">
    <property type="entry name" value="AA_TRNA_LIGASE_II_ALA"/>
    <property type="match status" value="1"/>
</dbReference>
<dbReference type="Gene3D" id="3.10.310.40">
    <property type="match status" value="1"/>
</dbReference>
<dbReference type="GO" id="GO:0005737">
    <property type="term" value="C:cytoplasm"/>
    <property type="evidence" value="ECO:0007669"/>
    <property type="project" value="UniProtKB-SubCell"/>
</dbReference>
<dbReference type="GO" id="GO:0005524">
    <property type="term" value="F:ATP binding"/>
    <property type="evidence" value="ECO:0007669"/>
    <property type="project" value="InterPro"/>
</dbReference>
<sequence length="401" mass="45662">MDTRRLFKEDVYLKTAKAVITDIQREEENLVLILDQTIFFPEGGGQSSDIGTISDLTVTHVYEDKDYIYHRCVEKESELSIGDEVDIAIEWKHRFDNMQRHCGEHILSGKFYELFGGVNRGFHMGEDYMTIDISLEENPAYNKITWEMAKEAELATNEAIWANLPVITRHYDNRQEAEHLPLRKALAFDEDISIVCVGSIENPADCVACCGTHPATSGQVGIVKLYKVEPNKGMFRIYFEAGKRAFLHYQDRYDILTNLEHKLSAGTDDLLDKYNAQNAKNKGIRDELYHLKKWVVAREIEDIKAQISPAFVRYYDKLSIDDILEIGRSLSGCIPTIAFLVHQPTNTILLFSDQHDCGKLVKENAPIYGGKGGGNQSSARAIFPKAEYVDTFIDLIEKHLR</sequence>
<dbReference type="SMART" id="SM00863">
    <property type="entry name" value="tRNA_SAD"/>
    <property type="match status" value="1"/>
</dbReference>
<dbReference type="GO" id="GO:0003676">
    <property type="term" value="F:nucleic acid binding"/>
    <property type="evidence" value="ECO:0007669"/>
    <property type="project" value="InterPro"/>
</dbReference>
<dbReference type="SUPFAM" id="SSF55186">
    <property type="entry name" value="ThrRS/AlaRS common domain"/>
    <property type="match status" value="1"/>
</dbReference>
<dbReference type="Proteomes" id="UP000446866">
    <property type="component" value="Unassembled WGS sequence"/>
</dbReference>
<dbReference type="GO" id="GO:0004813">
    <property type="term" value="F:alanine-tRNA ligase activity"/>
    <property type="evidence" value="ECO:0007669"/>
    <property type="project" value="InterPro"/>
</dbReference>
<evidence type="ECO:0000259" key="5">
    <source>
        <dbReference type="PROSITE" id="PS50860"/>
    </source>
</evidence>
<evidence type="ECO:0000256" key="4">
    <source>
        <dbReference type="ARBA" id="ARBA00022833"/>
    </source>
</evidence>
<dbReference type="SUPFAM" id="SSF50447">
    <property type="entry name" value="Translation proteins"/>
    <property type="match status" value="1"/>
</dbReference>
<dbReference type="Gene3D" id="3.30.980.10">
    <property type="entry name" value="Threonyl-trna Synthetase, Chain A, domain 2"/>
    <property type="match status" value="1"/>
</dbReference>
<comment type="subcellular location">
    <subcellularLocation>
        <location evidence="2">Cytoplasm</location>
    </subcellularLocation>
</comment>
<protein>
    <recommendedName>
        <fullName evidence="5">Alanyl-transfer RNA synthetases family profile domain-containing protein</fullName>
    </recommendedName>
</protein>
<dbReference type="Pfam" id="PF07973">
    <property type="entry name" value="tRNA_SAD"/>
    <property type="match status" value="1"/>
</dbReference>
<dbReference type="RefSeq" id="WP_160202148.1">
    <property type="nucleotide sequence ID" value="NZ_QXWK01000016.1"/>
</dbReference>
<dbReference type="InterPro" id="IPR009000">
    <property type="entry name" value="Transl_B-barrel_sf"/>
</dbReference>
<dbReference type="GO" id="GO:0046872">
    <property type="term" value="F:metal ion binding"/>
    <property type="evidence" value="ECO:0007669"/>
    <property type="project" value="UniProtKB-KW"/>
</dbReference>
<keyword evidence="4" id="KW-0862">Zinc</keyword>
<accession>A0A845QJV2</accession>
<dbReference type="InterPro" id="IPR018165">
    <property type="entry name" value="Ala-tRNA-synth_IIc_core"/>
</dbReference>
<dbReference type="InterPro" id="IPR051335">
    <property type="entry name" value="Alanyl-tRNA_Editing_Enzymes"/>
</dbReference>
<comment type="cofactor">
    <cofactor evidence="1">
        <name>Zn(2+)</name>
        <dbReference type="ChEBI" id="CHEBI:29105"/>
    </cofactor>
</comment>
<dbReference type="EMBL" id="QXWK01000016">
    <property type="protein sequence ID" value="NBH61866.1"/>
    <property type="molecule type" value="Genomic_DNA"/>
</dbReference>
<gene>
    <name evidence="6" type="ORF">D0435_09400</name>
</gene>
<organism evidence="6 7">
    <name type="scientific">Anaerotruncus colihominis</name>
    <dbReference type="NCBI Taxonomy" id="169435"/>
    <lineage>
        <taxon>Bacteria</taxon>
        <taxon>Bacillati</taxon>
        <taxon>Bacillota</taxon>
        <taxon>Clostridia</taxon>
        <taxon>Eubacteriales</taxon>
        <taxon>Oscillospiraceae</taxon>
        <taxon>Anaerotruncus</taxon>
    </lineage>
</organism>
<dbReference type="GO" id="GO:0002161">
    <property type="term" value="F:aminoacyl-tRNA deacylase activity"/>
    <property type="evidence" value="ECO:0007669"/>
    <property type="project" value="UniProtKB-ARBA"/>
</dbReference>
<evidence type="ECO:0000256" key="1">
    <source>
        <dbReference type="ARBA" id="ARBA00001947"/>
    </source>
</evidence>
<proteinExistence type="predicted"/>
<keyword evidence="3" id="KW-0479">Metal-binding</keyword>
<dbReference type="GO" id="GO:0006419">
    <property type="term" value="P:alanyl-tRNA aminoacylation"/>
    <property type="evidence" value="ECO:0007669"/>
    <property type="project" value="InterPro"/>
</dbReference>
<name>A0A845QJV2_9FIRM</name>
<dbReference type="PANTHER" id="PTHR43462">
    <property type="entry name" value="ALANYL-TRNA EDITING PROTEIN"/>
    <property type="match status" value="1"/>
</dbReference>
<dbReference type="PANTHER" id="PTHR43462:SF1">
    <property type="entry name" value="ALANYL-TRNA EDITING PROTEIN AARSD1"/>
    <property type="match status" value="1"/>
</dbReference>
<dbReference type="InterPro" id="IPR012947">
    <property type="entry name" value="tRNA_SAD"/>
</dbReference>
<dbReference type="Gene3D" id="2.40.30.130">
    <property type="match status" value="1"/>
</dbReference>
<dbReference type="InterPro" id="IPR018163">
    <property type="entry name" value="Thr/Ala-tRNA-synth_IIc_edit"/>
</dbReference>
<keyword evidence="7" id="KW-1185">Reference proteome</keyword>
<dbReference type="Pfam" id="PF01411">
    <property type="entry name" value="tRNA-synt_2c"/>
    <property type="match status" value="1"/>
</dbReference>
<feature type="domain" description="Alanyl-transfer RNA synthetases family profile" evidence="5">
    <location>
        <begin position="1"/>
        <end position="251"/>
    </location>
</feature>
<evidence type="ECO:0000313" key="6">
    <source>
        <dbReference type="EMBL" id="NBH61866.1"/>
    </source>
</evidence>
<evidence type="ECO:0000256" key="3">
    <source>
        <dbReference type="ARBA" id="ARBA00022723"/>
    </source>
</evidence>
<dbReference type="InterPro" id="IPR018164">
    <property type="entry name" value="Ala-tRNA-synth_IIc_N"/>
</dbReference>
<comment type="caution">
    <text evidence="6">The sequence shown here is derived from an EMBL/GenBank/DDBJ whole genome shotgun (WGS) entry which is preliminary data.</text>
</comment>
<evidence type="ECO:0000256" key="2">
    <source>
        <dbReference type="ARBA" id="ARBA00004496"/>
    </source>
</evidence>
<dbReference type="AlphaFoldDB" id="A0A845QJV2"/>